<dbReference type="Gene3D" id="3.30.450.20">
    <property type="entry name" value="PAS domain"/>
    <property type="match status" value="1"/>
</dbReference>
<dbReference type="InterPro" id="IPR000700">
    <property type="entry name" value="PAS-assoc_C"/>
</dbReference>
<accession>A0A7L5DWS2</accession>
<evidence type="ECO:0000313" key="9">
    <source>
        <dbReference type="EMBL" id="QJD95201.1"/>
    </source>
</evidence>
<dbReference type="Gene3D" id="3.30.565.10">
    <property type="entry name" value="Histidine kinase-like ATPase, C-terminal domain"/>
    <property type="match status" value="1"/>
</dbReference>
<dbReference type="SUPFAM" id="SSF55874">
    <property type="entry name" value="ATPase domain of HSP90 chaperone/DNA topoisomerase II/histidine kinase"/>
    <property type="match status" value="1"/>
</dbReference>
<feature type="domain" description="PAC" evidence="8">
    <location>
        <begin position="262"/>
        <end position="314"/>
    </location>
</feature>
<gene>
    <name evidence="9" type="ORF">HH214_04565</name>
</gene>
<dbReference type="SUPFAM" id="SSF55785">
    <property type="entry name" value="PYP-like sensor domain (PAS domain)"/>
    <property type="match status" value="1"/>
</dbReference>
<evidence type="ECO:0000256" key="2">
    <source>
        <dbReference type="ARBA" id="ARBA00012438"/>
    </source>
</evidence>
<keyword evidence="10" id="KW-1185">Reference proteome</keyword>
<evidence type="ECO:0000313" key="10">
    <source>
        <dbReference type="Proteomes" id="UP000503278"/>
    </source>
</evidence>
<dbReference type="InterPro" id="IPR052162">
    <property type="entry name" value="Sensor_kinase/Photoreceptor"/>
</dbReference>
<dbReference type="KEGG" id="mrob:HH214_04565"/>
<dbReference type="PROSITE" id="PS50109">
    <property type="entry name" value="HIS_KIN"/>
    <property type="match status" value="1"/>
</dbReference>
<dbReference type="GO" id="GO:0004673">
    <property type="term" value="F:protein histidine kinase activity"/>
    <property type="evidence" value="ECO:0007669"/>
    <property type="project" value="UniProtKB-EC"/>
</dbReference>
<dbReference type="InterPro" id="IPR000014">
    <property type="entry name" value="PAS"/>
</dbReference>
<dbReference type="PROSITE" id="PS50113">
    <property type="entry name" value="PAC"/>
    <property type="match status" value="1"/>
</dbReference>
<keyword evidence="6" id="KW-1133">Transmembrane helix</keyword>
<evidence type="ECO:0000256" key="5">
    <source>
        <dbReference type="ARBA" id="ARBA00022777"/>
    </source>
</evidence>
<keyword evidence="5" id="KW-0418">Kinase</keyword>
<dbReference type="SMART" id="SM00387">
    <property type="entry name" value="HATPase_c"/>
    <property type="match status" value="1"/>
</dbReference>
<dbReference type="Pfam" id="PF02518">
    <property type="entry name" value="HATPase_c"/>
    <property type="match status" value="1"/>
</dbReference>
<dbReference type="Pfam" id="PF25487">
    <property type="entry name" value="ETR1_N"/>
    <property type="match status" value="1"/>
</dbReference>
<dbReference type="AlphaFoldDB" id="A0A7L5DWS2"/>
<evidence type="ECO:0000256" key="4">
    <source>
        <dbReference type="ARBA" id="ARBA00022679"/>
    </source>
</evidence>
<dbReference type="CDD" id="cd00130">
    <property type="entry name" value="PAS"/>
    <property type="match status" value="1"/>
</dbReference>
<keyword evidence="6" id="KW-0472">Membrane</keyword>
<evidence type="ECO:0000256" key="6">
    <source>
        <dbReference type="SAM" id="Phobius"/>
    </source>
</evidence>
<feature type="domain" description="Histidine kinase" evidence="7">
    <location>
        <begin position="332"/>
        <end position="544"/>
    </location>
</feature>
<evidence type="ECO:0000259" key="8">
    <source>
        <dbReference type="PROSITE" id="PS50113"/>
    </source>
</evidence>
<evidence type="ECO:0000259" key="7">
    <source>
        <dbReference type="PROSITE" id="PS50109"/>
    </source>
</evidence>
<comment type="catalytic activity">
    <reaction evidence="1">
        <text>ATP + protein L-histidine = ADP + protein N-phospho-L-histidine.</text>
        <dbReference type="EC" id="2.7.13.3"/>
    </reaction>
</comment>
<dbReference type="PANTHER" id="PTHR43304">
    <property type="entry name" value="PHYTOCHROME-LIKE PROTEIN CPH1"/>
    <property type="match status" value="1"/>
</dbReference>
<dbReference type="InterPro" id="IPR036890">
    <property type="entry name" value="HATPase_C_sf"/>
</dbReference>
<evidence type="ECO:0000256" key="3">
    <source>
        <dbReference type="ARBA" id="ARBA00022553"/>
    </source>
</evidence>
<dbReference type="InterPro" id="IPR005467">
    <property type="entry name" value="His_kinase_dom"/>
</dbReference>
<feature type="transmembrane region" description="Helical" evidence="6">
    <location>
        <begin position="79"/>
        <end position="97"/>
    </location>
</feature>
<keyword evidence="3" id="KW-0597">Phosphoprotein</keyword>
<dbReference type="PANTHER" id="PTHR43304:SF1">
    <property type="entry name" value="PAC DOMAIN-CONTAINING PROTEIN"/>
    <property type="match status" value="1"/>
</dbReference>
<name>A0A7L5DWS2_9SPHI</name>
<dbReference type="RefSeq" id="WP_169606218.1">
    <property type="nucleotide sequence ID" value="NZ_CP051682.1"/>
</dbReference>
<organism evidence="9 10">
    <name type="scientific">Mucilaginibacter robiniae</name>
    <dbReference type="NCBI Taxonomy" id="2728022"/>
    <lineage>
        <taxon>Bacteria</taxon>
        <taxon>Pseudomonadati</taxon>
        <taxon>Bacteroidota</taxon>
        <taxon>Sphingobacteriia</taxon>
        <taxon>Sphingobacteriales</taxon>
        <taxon>Sphingobacteriaceae</taxon>
        <taxon>Mucilaginibacter</taxon>
    </lineage>
</organism>
<feature type="transmembrane region" description="Helical" evidence="6">
    <location>
        <begin position="109"/>
        <end position="132"/>
    </location>
</feature>
<keyword evidence="4" id="KW-0808">Transferase</keyword>
<proteinExistence type="predicted"/>
<evidence type="ECO:0000256" key="1">
    <source>
        <dbReference type="ARBA" id="ARBA00000085"/>
    </source>
</evidence>
<reference evidence="9 10" key="1">
    <citation type="submission" date="2020-04" db="EMBL/GenBank/DDBJ databases">
        <title>Genome sequencing of novel species.</title>
        <authorList>
            <person name="Heo J."/>
            <person name="Kim S.-J."/>
            <person name="Kim J.-S."/>
            <person name="Hong S.-B."/>
            <person name="Kwon S.-W."/>
        </authorList>
    </citation>
    <scope>NUCLEOTIDE SEQUENCE [LARGE SCALE GENOMIC DNA]</scope>
    <source>
        <strain evidence="9 10">F39-2</strain>
    </source>
</reference>
<dbReference type="InterPro" id="IPR003594">
    <property type="entry name" value="HATPase_dom"/>
</dbReference>
<dbReference type="InterPro" id="IPR058544">
    <property type="entry name" value="ETR1_N"/>
</dbReference>
<dbReference type="InterPro" id="IPR004358">
    <property type="entry name" value="Sig_transdc_His_kin-like_C"/>
</dbReference>
<dbReference type="Proteomes" id="UP000503278">
    <property type="component" value="Chromosome"/>
</dbReference>
<protein>
    <recommendedName>
        <fullName evidence="2">histidine kinase</fullName>
        <ecNumber evidence="2">2.7.13.3</ecNumber>
    </recommendedName>
</protein>
<dbReference type="EC" id="2.7.13.3" evidence="2"/>
<dbReference type="EMBL" id="CP051682">
    <property type="protein sequence ID" value="QJD95201.1"/>
    <property type="molecule type" value="Genomic_DNA"/>
</dbReference>
<dbReference type="InterPro" id="IPR035965">
    <property type="entry name" value="PAS-like_dom_sf"/>
</dbReference>
<sequence>MSFSASTQPVLLHTNTSISPSTCGPLCQSRQAGTGAAQPVAQQITDFFSKLFDTHDFPARWHCGNWTDFHGWLYILSDLGIWAAYFAIPILLVRLIIRRKDVPFQGITLLFLAFVLLCGLTHLIDAVIFWWPAYRLSAILRLATAIVSVFAAYALNRVFPLLLNLRSVKDLKIEIAKRKRTEERLLASEFLLTEAGRIACVGGWEWDVVTGKRSWSKTVYDILEVPTDADVNIKNVFSYYPEPYNHLLSQAVENALENGCKWDLEAIAITAQNKTLWIRHIGEPVYNQQGKVVKLRGTLMDIDQYKKHELELSRALKATQEKTRQLQNFSYVLSHNIRNHTSNLSALAEMIEVDHIDHDNKDLMLKSKRVTQALTITLDDLANVMEAQEQSISQELVSFATVADQVTEAQNFQLQQIQAEVMQHFEVPAVYFSQLYMNSIFQHLLSNAIRYRDPAKNLQVQFRSYRNEDGRIVLECQDNGLGMDLELYGHKVFGLYATFHPSLSARGVGLYLIKTQIESQGGQITVDSQPGNGSTFRVVFNTQEN</sequence>
<dbReference type="PRINTS" id="PR00344">
    <property type="entry name" value="BCTRLSENSOR"/>
</dbReference>
<keyword evidence="6" id="KW-0812">Transmembrane</keyword>